<organism evidence="1">
    <name type="scientific">marine sediment metagenome</name>
    <dbReference type="NCBI Taxonomy" id="412755"/>
    <lineage>
        <taxon>unclassified sequences</taxon>
        <taxon>metagenomes</taxon>
        <taxon>ecological metagenomes</taxon>
    </lineage>
</organism>
<evidence type="ECO:0000313" key="1">
    <source>
        <dbReference type="EMBL" id="GAI10502.1"/>
    </source>
</evidence>
<name>X1KTV2_9ZZZZ</name>
<protein>
    <submittedName>
        <fullName evidence="1">Uncharacterized protein</fullName>
    </submittedName>
</protein>
<sequence>PQNVSAHSIRKTRSYEVEFHLQRIKHKLQEPADPLYILVESFEIARSFKIDYRLLAANIPSEVIGQLHVIIKKD</sequence>
<proteinExistence type="predicted"/>
<reference evidence="1" key="1">
    <citation type="journal article" date="2014" name="Front. Microbiol.">
        <title>High frequency of phylogenetically diverse reductive dehalogenase-homologous genes in deep subseafloor sedimentary metagenomes.</title>
        <authorList>
            <person name="Kawai M."/>
            <person name="Futagami T."/>
            <person name="Toyoda A."/>
            <person name="Takaki Y."/>
            <person name="Nishi S."/>
            <person name="Hori S."/>
            <person name="Arai W."/>
            <person name="Tsubouchi T."/>
            <person name="Morono Y."/>
            <person name="Uchiyama I."/>
            <person name="Ito T."/>
            <person name="Fujiyama A."/>
            <person name="Inagaki F."/>
            <person name="Takami H."/>
        </authorList>
    </citation>
    <scope>NUCLEOTIDE SEQUENCE</scope>
    <source>
        <strain evidence="1">Expedition CK06-06</strain>
    </source>
</reference>
<comment type="caution">
    <text evidence="1">The sequence shown here is derived from an EMBL/GenBank/DDBJ whole genome shotgun (WGS) entry which is preliminary data.</text>
</comment>
<dbReference type="EMBL" id="BARV01011649">
    <property type="protein sequence ID" value="GAI10502.1"/>
    <property type="molecule type" value="Genomic_DNA"/>
</dbReference>
<feature type="non-terminal residue" evidence="1">
    <location>
        <position position="1"/>
    </location>
</feature>
<gene>
    <name evidence="1" type="ORF">S06H3_21978</name>
</gene>
<accession>X1KTV2</accession>
<dbReference type="AlphaFoldDB" id="X1KTV2"/>